<feature type="coiled-coil region" evidence="1">
    <location>
        <begin position="28"/>
        <end position="95"/>
    </location>
</feature>
<keyword evidence="4" id="KW-1185">Reference proteome</keyword>
<evidence type="ECO:0000256" key="1">
    <source>
        <dbReference type="SAM" id="Coils"/>
    </source>
</evidence>
<organism evidence="3 4">
    <name type="scientific">Terrilactibacillus laevilacticus</name>
    <dbReference type="NCBI Taxonomy" id="1380157"/>
    <lineage>
        <taxon>Bacteria</taxon>
        <taxon>Bacillati</taxon>
        <taxon>Bacillota</taxon>
        <taxon>Bacilli</taxon>
        <taxon>Bacillales</taxon>
        <taxon>Bacillaceae</taxon>
        <taxon>Terrilactibacillus</taxon>
    </lineage>
</organism>
<dbReference type="Proteomes" id="UP001597458">
    <property type="component" value="Unassembled WGS sequence"/>
</dbReference>
<gene>
    <name evidence="3" type="ORF">ACFSTF_04910</name>
</gene>
<sequence>MSKQVIDSSEMTNNQNSGKTKEDFSFRLDLFELKLEQMERKVENKAESMISQEVRKQRLELENIFLAMQRIDEQMKNIDNELDQFAQKHQIATKQNPVYRYNPIKANRLQPIQTGTLN</sequence>
<comment type="caution">
    <text evidence="3">The sequence shown here is derived from an EMBL/GenBank/DDBJ whole genome shotgun (WGS) entry which is preliminary data.</text>
</comment>
<evidence type="ECO:0000256" key="2">
    <source>
        <dbReference type="SAM" id="MobiDB-lite"/>
    </source>
</evidence>
<accession>A0ABW5PP86</accession>
<feature type="region of interest" description="Disordered" evidence="2">
    <location>
        <begin position="1"/>
        <end position="20"/>
    </location>
</feature>
<proteinExistence type="predicted"/>
<protein>
    <submittedName>
        <fullName evidence="3">Uncharacterized protein</fullName>
    </submittedName>
</protein>
<dbReference type="EMBL" id="JBHUMR010000008">
    <property type="protein sequence ID" value="MFD2616648.1"/>
    <property type="molecule type" value="Genomic_DNA"/>
</dbReference>
<evidence type="ECO:0000313" key="3">
    <source>
        <dbReference type="EMBL" id="MFD2616648.1"/>
    </source>
</evidence>
<evidence type="ECO:0000313" key="4">
    <source>
        <dbReference type="Proteomes" id="UP001597458"/>
    </source>
</evidence>
<name>A0ABW5PP86_9BACI</name>
<keyword evidence="1" id="KW-0175">Coiled coil</keyword>
<reference evidence="4" key="1">
    <citation type="journal article" date="2019" name="Int. J. Syst. Evol. Microbiol.">
        <title>The Global Catalogue of Microorganisms (GCM) 10K type strain sequencing project: providing services to taxonomists for standard genome sequencing and annotation.</title>
        <authorList>
            <consortium name="The Broad Institute Genomics Platform"/>
            <consortium name="The Broad Institute Genome Sequencing Center for Infectious Disease"/>
            <person name="Wu L."/>
            <person name="Ma J."/>
        </authorList>
    </citation>
    <scope>NUCLEOTIDE SEQUENCE [LARGE SCALE GENOMIC DNA]</scope>
    <source>
        <strain evidence="4">TISTR 2241</strain>
    </source>
</reference>
<dbReference type="RefSeq" id="WP_141189486.1">
    <property type="nucleotide sequence ID" value="NZ_JBHUMR010000008.1"/>
</dbReference>
<feature type="compositionally biased region" description="Polar residues" evidence="2">
    <location>
        <begin position="1"/>
        <end position="18"/>
    </location>
</feature>